<evidence type="ECO:0000256" key="5">
    <source>
        <dbReference type="PIRSR" id="PIRSR606710-1"/>
    </source>
</evidence>
<feature type="site" description="Important for catalytic activity, responsible for pKa modulation of the active site Glu and correct orientation of both the proton donor and substrate" evidence="6">
    <location>
        <position position="249"/>
    </location>
</feature>
<dbReference type="InterPro" id="IPR023296">
    <property type="entry name" value="Glyco_hydro_beta-prop_sf"/>
</dbReference>
<dbReference type="PANTHER" id="PTHR43301">
    <property type="entry name" value="ARABINAN ENDO-1,5-ALPHA-L-ARABINOSIDASE"/>
    <property type="match status" value="1"/>
</dbReference>
<dbReference type="GO" id="GO:0005975">
    <property type="term" value="P:carbohydrate metabolic process"/>
    <property type="evidence" value="ECO:0007669"/>
    <property type="project" value="InterPro"/>
</dbReference>
<reference evidence="9 10" key="1">
    <citation type="submission" date="2016-11" db="EMBL/GenBank/DDBJ databases">
        <authorList>
            <person name="Jaros S."/>
            <person name="Januszkiewicz K."/>
            <person name="Wedrychowicz H."/>
        </authorList>
    </citation>
    <scope>NUCLEOTIDE SEQUENCE [LARGE SCALE GENOMIC DNA]</scope>
    <source>
        <strain evidence="9 10">DSM 26991</strain>
    </source>
</reference>
<protein>
    <submittedName>
        <fullName evidence="9">Arabinan endo-1,5-alpha-L-arabinosidase</fullName>
    </submittedName>
</protein>
<name>A0A1M5C797_9BACE</name>
<evidence type="ECO:0000259" key="8">
    <source>
        <dbReference type="Pfam" id="PF16369"/>
    </source>
</evidence>
<evidence type="ECO:0000256" key="2">
    <source>
        <dbReference type="ARBA" id="ARBA00009865"/>
    </source>
</evidence>
<dbReference type="InterPro" id="IPR006710">
    <property type="entry name" value="Glyco_hydro_43"/>
</dbReference>
<sequence>MNLKLRKIKTKDMIRFKNIWPIGFFFLISACGSDDNPASEDPVVPPSTETYTAPTYKDDYSSIASWENRSNWNLANVHDPTVAKCGDYYYMYSTDASYGNAHDGHGHFLYRRSKDLVNWEFKGMAMNETPAWVKDTLNNMRQREGLPAIASPSYGCWAPVVRKVGSKYRMYYSIVVDNYIKTGAKNTAANFDNSWTEHAFIGLMETDDLASNVWLDKGMVVCSSTDRGNNWYRSSLSDWSGYFKWNAIDPSFIATPNNEQWLIYGSWHSGIVAVKLDPNTGKPYQLNSLADYGTCIATRTTGSRWQGSEAPEIIYNESTGYYYLFLAYDELSVAYNTRVCRSKSITGPFVGIDGKDITQGGECWPMLTHPYKFSNHSGWVGISHCCIFQNPDTKEWYYGSQGRLPANTNGNAYSNAIMMGQIRSVEWTEDGWPVVMPERYAAVPQSTISESDLIGNWEHITLSYQYQTQQASKSIVLSANKTVSGAITGNWSYDATKKILTIGTYKVKVQRGLDWEATPRTTTIIYSGLTDKGISLWGKKVK</sequence>
<dbReference type="Pfam" id="PF16369">
    <property type="entry name" value="GH43_C"/>
    <property type="match status" value="1"/>
</dbReference>
<dbReference type="EMBL" id="FQTV01000009">
    <property type="protein sequence ID" value="SHF50619.1"/>
    <property type="molecule type" value="Genomic_DNA"/>
</dbReference>
<evidence type="ECO:0000256" key="7">
    <source>
        <dbReference type="RuleBase" id="RU361187"/>
    </source>
</evidence>
<dbReference type="CDD" id="cd08998">
    <property type="entry name" value="GH43_Arb43a-like"/>
    <property type="match status" value="1"/>
</dbReference>
<comment type="similarity">
    <text evidence="2 7">Belongs to the glycosyl hydrolase 43 family.</text>
</comment>
<dbReference type="Gene3D" id="2.40.128.10">
    <property type="match status" value="1"/>
</dbReference>
<evidence type="ECO:0000256" key="3">
    <source>
        <dbReference type="ARBA" id="ARBA00022801"/>
    </source>
</evidence>
<dbReference type="PROSITE" id="PS51257">
    <property type="entry name" value="PROKAR_LIPOPROTEIN"/>
    <property type="match status" value="1"/>
</dbReference>
<feature type="active site" description="Proton acceptor" evidence="5">
    <location>
        <position position="79"/>
    </location>
</feature>
<organism evidence="9 10">
    <name type="scientific">Bacteroides luti</name>
    <dbReference type="NCBI Taxonomy" id="1297750"/>
    <lineage>
        <taxon>Bacteria</taxon>
        <taxon>Pseudomonadati</taxon>
        <taxon>Bacteroidota</taxon>
        <taxon>Bacteroidia</taxon>
        <taxon>Bacteroidales</taxon>
        <taxon>Bacteroidaceae</taxon>
        <taxon>Bacteroides</taxon>
    </lineage>
</organism>
<dbReference type="Proteomes" id="UP000184509">
    <property type="component" value="Unassembled WGS sequence"/>
</dbReference>
<dbReference type="InterPro" id="IPR032291">
    <property type="entry name" value="Abn2_C"/>
</dbReference>
<keyword evidence="4 7" id="KW-0326">Glycosidase</keyword>
<evidence type="ECO:0000313" key="10">
    <source>
        <dbReference type="Proteomes" id="UP000184509"/>
    </source>
</evidence>
<dbReference type="AlphaFoldDB" id="A0A1M5C797"/>
<dbReference type="SUPFAM" id="SSF75005">
    <property type="entry name" value="Arabinanase/levansucrase/invertase"/>
    <property type="match status" value="1"/>
</dbReference>
<keyword evidence="3 7" id="KW-0378">Hydrolase</keyword>
<gene>
    <name evidence="9" type="ORF">SAMN05444405_109135</name>
</gene>
<keyword evidence="10" id="KW-1185">Reference proteome</keyword>
<dbReference type="Pfam" id="PF04616">
    <property type="entry name" value="Glyco_hydro_43"/>
    <property type="match status" value="1"/>
</dbReference>
<comment type="pathway">
    <text evidence="1">Glycan metabolism; L-arabinan degradation.</text>
</comment>
<evidence type="ECO:0000313" key="9">
    <source>
        <dbReference type="EMBL" id="SHF50619.1"/>
    </source>
</evidence>
<feature type="domain" description="Extracellular endo-alpha-(1-&gt;5)-L-arabinanase C-terminal" evidence="8">
    <location>
        <begin position="437"/>
        <end position="538"/>
    </location>
</feature>
<dbReference type="InterPro" id="IPR050727">
    <property type="entry name" value="GH43_arabinanases"/>
</dbReference>
<dbReference type="Gene3D" id="2.115.10.20">
    <property type="entry name" value="Glycosyl hydrolase domain, family 43"/>
    <property type="match status" value="1"/>
</dbReference>
<proteinExistence type="inferred from homology"/>
<dbReference type="STRING" id="1297750.SAMN05444405_109135"/>
<accession>A0A1M5C797</accession>
<feature type="active site" description="Proton donor" evidence="5">
    <location>
        <position position="309"/>
    </location>
</feature>
<evidence type="ECO:0000256" key="4">
    <source>
        <dbReference type="ARBA" id="ARBA00023295"/>
    </source>
</evidence>
<dbReference type="PANTHER" id="PTHR43301:SF3">
    <property type="entry name" value="ARABINAN ENDO-1,5-ALPHA-L-ARABINOSIDASE A-RELATED"/>
    <property type="match status" value="1"/>
</dbReference>
<dbReference type="GO" id="GO:0004553">
    <property type="term" value="F:hydrolase activity, hydrolyzing O-glycosyl compounds"/>
    <property type="evidence" value="ECO:0007669"/>
    <property type="project" value="InterPro"/>
</dbReference>
<evidence type="ECO:0000256" key="6">
    <source>
        <dbReference type="PIRSR" id="PIRSR606710-2"/>
    </source>
</evidence>
<evidence type="ECO:0000256" key="1">
    <source>
        <dbReference type="ARBA" id="ARBA00004834"/>
    </source>
</evidence>